<dbReference type="GO" id="GO:0005737">
    <property type="term" value="C:cytoplasm"/>
    <property type="evidence" value="ECO:0007669"/>
    <property type="project" value="UniProtKB-SubCell"/>
</dbReference>
<dbReference type="EMBL" id="FOBI01000004">
    <property type="protein sequence ID" value="SEK98154.1"/>
    <property type="molecule type" value="Genomic_DNA"/>
</dbReference>
<evidence type="ECO:0000313" key="7">
    <source>
        <dbReference type="Proteomes" id="UP000199297"/>
    </source>
</evidence>
<sequence>MYNLGTEICQRKPPTKMTNSASRQVKIINKLGLHARAACKLAQLSQKFSAQVIIELDNNQADANSVMALLLLAGAQGKTVNVQATGTDAELALAEVCQLFSDRFNEAE</sequence>
<dbReference type="STRING" id="641665.GCA_002104455_02847"/>
<dbReference type="GO" id="GO:0009401">
    <property type="term" value="P:phosphoenolpyruvate-dependent sugar phosphotransferase system"/>
    <property type="evidence" value="ECO:0007669"/>
    <property type="project" value="UniProtKB-KW"/>
</dbReference>
<evidence type="ECO:0000313" key="6">
    <source>
        <dbReference type="EMBL" id="SEK98154.1"/>
    </source>
</evidence>
<dbReference type="NCBIfam" id="TIGR01003">
    <property type="entry name" value="PTS_HPr_family"/>
    <property type="match status" value="1"/>
</dbReference>
<dbReference type="InterPro" id="IPR035895">
    <property type="entry name" value="HPr-like_sf"/>
</dbReference>
<comment type="similarity">
    <text evidence="2">Belongs to the HPr family.</text>
</comment>
<evidence type="ECO:0000259" key="5">
    <source>
        <dbReference type="PROSITE" id="PS51350"/>
    </source>
</evidence>
<evidence type="ECO:0000256" key="3">
    <source>
        <dbReference type="ARBA" id="ARBA00022490"/>
    </source>
</evidence>
<keyword evidence="3" id="KW-0963">Cytoplasm</keyword>
<comment type="subcellular location">
    <subcellularLocation>
        <location evidence="1">Cytoplasm</location>
    </subcellularLocation>
</comment>
<feature type="domain" description="HPr" evidence="5">
    <location>
        <begin position="20"/>
        <end position="107"/>
    </location>
</feature>
<gene>
    <name evidence="6" type="ORF">SAMN05216262_104159</name>
</gene>
<reference evidence="7" key="1">
    <citation type="submission" date="2016-10" db="EMBL/GenBank/DDBJ databases">
        <authorList>
            <person name="Varghese N."/>
            <person name="Submissions S."/>
        </authorList>
    </citation>
    <scope>NUCLEOTIDE SEQUENCE [LARGE SCALE GENOMIC DNA]</scope>
    <source>
        <strain evidence="7">CGMCC 1.9127</strain>
    </source>
</reference>
<protein>
    <submittedName>
        <fullName evidence="6">HPr-like nitrogen-regulatory protein NPr</fullName>
    </submittedName>
</protein>
<evidence type="ECO:0000256" key="1">
    <source>
        <dbReference type="ARBA" id="ARBA00004496"/>
    </source>
</evidence>
<dbReference type="PRINTS" id="PR00107">
    <property type="entry name" value="PHOSPHOCPHPR"/>
</dbReference>
<evidence type="ECO:0000256" key="2">
    <source>
        <dbReference type="ARBA" id="ARBA00010736"/>
    </source>
</evidence>
<dbReference type="Proteomes" id="UP000199297">
    <property type="component" value="Unassembled WGS sequence"/>
</dbReference>
<dbReference type="PANTHER" id="PTHR33705:SF2">
    <property type="entry name" value="PHOSPHOCARRIER PROTEIN NPR"/>
    <property type="match status" value="1"/>
</dbReference>
<dbReference type="InterPro" id="IPR000032">
    <property type="entry name" value="HPr-like"/>
</dbReference>
<keyword evidence="4" id="KW-0598">Phosphotransferase system</keyword>
<dbReference type="InterPro" id="IPR050399">
    <property type="entry name" value="HPr"/>
</dbReference>
<evidence type="ECO:0000256" key="4">
    <source>
        <dbReference type="ARBA" id="ARBA00022683"/>
    </source>
</evidence>
<keyword evidence="7" id="KW-1185">Reference proteome</keyword>
<dbReference type="AlphaFoldDB" id="A0A1H7LGS1"/>
<proteinExistence type="inferred from homology"/>
<organism evidence="6 7">
    <name type="scientific">Colwellia chukchiensis</name>
    <dbReference type="NCBI Taxonomy" id="641665"/>
    <lineage>
        <taxon>Bacteria</taxon>
        <taxon>Pseudomonadati</taxon>
        <taxon>Pseudomonadota</taxon>
        <taxon>Gammaproteobacteria</taxon>
        <taxon>Alteromonadales</taxon>
        <taxon>Colwelliaceae</taxon>
        <taxon>Colwellia</taxon>
    </lineage>
</organism>
<dbReference type="SUPFAM" id="SSF55594">
    <property type="entry name" value="HPr-like"/>
    <property type="match status" value="1"/>
</dbReference>
<dbReference type="PROSITE" id="PS51350">
    <property type="entry name" value="PTS_HPR_DOM"/>
    <property type="match status" value="1"/>
</dbReference>
<dbReference type="Gene3D" id="3.30.1340.10">
    <property type="entry name" value="HPr-like"/>
    <property type="match status" value="1"/>
</dbReference>
<accession>A0A1H7LGS1</accession>
<dbReference type="Pfam" id="PF00381">
    <property type="entry name" value="PTS-HPr"/>
    <property type="match status" value="1"/>
</dbReference>
<dbReference type="PANTHER" id="PTHR33705">
    <property type="entry name" value="PHOSPHOCARRIER PROTEIN HPR"/>
    <property type="match status" value="1"/>
</dbReference>
<name>A0A1H7LGS1_9GAMM</name>